<dbReference type="Proteomes" id="UP000324222">
    <property type="component" value="Unassembled WGS sequence"/>
</dbReference>
<evidence type="ECO:0000256" key="1">
    <source>
        <dbReference type="SAM" id="MobiDB-lite"/>
    </source>
</evidence>
<feature type="compositionally biased region" description="Pro residues" evidence="1">
    <location>
        <begin position="47"/>
        <end position="66"/>
    </location>
</feature>
<feature type="region of interest" description="Disordered" evidence="1">
    <location>
        <begin position="32"/>
        <end position="74"/>
    </location>
</feature>
<dbReference type="EMBL" id="VSRR010153537">
    <property type="protein sequence ID" value="MPD06889.1"/>
    <property type="molecule type" value="Genomic_DNA"/>
</dbReference>
<reference evidence="2 3" key="1">
    <citation type="submission" date="2019-05" db="EMBL/GenBank/DDBJ databases">
        <title>Another draft genome of Portunus trituberculatus and its Hox gene families provides insights of decapod evolution.</title>
        <authorList>
            <person name="Jeong J.-H."/>
            <person name="Song I."/>
            <person name="Kim S."/>
            <person name="Choi T."/>
            <person name="Kim D."/>
            <person name="Ryu S."/>
            <person name="Kim W."/>
        </authorList>
    </citation>
    <scope>NUCLEOTIDE SEQUENCE [LARGE SCALE GENOMIC DNA]</scope>
    <source>
        <tissue evidence="2">Muscle</tissue>
    </source>
</reference>
<comment type="caution">
    <text evidence="2">The sequence shown here is derived from an EMBL/GenBank/DDBJ whole genome shotgun (WGS) entry which is preliminary data.</text>
</comment>
<sequence length="74" mass="8196">MQRKMDKTTNNLFLCGLILITDKSLRHSICLREPSSGGDLFHTTPPASLPLPLPSPPPPSPPPPPRYHTIEENE</sequence>
<evidence type="ECO:0000313" key="3">
    <source>
        <dbReference type="Proteomes" id="UP000324222"/>
    </source>
</evidence>
<evidence type="ECO:0000313" key="2">
    <source>
        <dbReference type="EMBL" id="MPD06889.1"/>
    </source>
</evidence>
<name>A0A5B7KNG3_PORTR</name>
<protein>
    <submittedName>
        <fullName evidence="2">Uncharacterized protein</fullName>
    </submittedName>
</protein>
<organism evidence="2 3">
    <name type="scientific">Portunus trituberculatus</name>
    <name type="common">Swimming crab</name>
    <name type="synonym">Neptunus trituberculatus</name>
    <dbReference type="NCBI Taxonomy" id="210409"/>
    <lineage>
        <taxon>Eukaryota</taxon>
        <taxon>Metazoa</taxon>
        <taxon>Ecdysozoa</taxon>
        <taxon>Arthropoda</taxon>
        <taxon>Crustacea</taxon>
        <taxon>Multicrustacea</taxon>
        <taxon>Malacostraca</taxon>
        <taxon>Eumalacostraca</taxon>
        <taxon>Eucarida</taxon>
        <taxon>Decapoda</taxon>
        <taxon>Pleocyemata</taxon>
        <taxon>Brachyura</taxon>
        <taxon>Eubrachyura</taxon>
        <taxon>Portunoidea</taxon>
        <taxon>Portunidae</taxon>
        <taxon>Portuninae</taxon>
        <taxon>Portunus</taxon>
    </lineage>
</organism>
<proteinExistence type="predicted"/>
<accession>A0A5B7KNG3</accession>
<gene>
    <name evidence="2" type="ORF">E2C01_102721</name>
</gene>
<dbReference type="AlphaFoldDB" id="A0A5B7KNG3"/>
<keyword evidence="3" id="KW-1185">Reference proteome</keyword>